<evidence type="ECO:0000313" key="11">
    <source>
        <dbReference type="Proteomes" id="UP001142055"/>
    </source>
</evidence>
<dbReference type="SUPFAM" id="SSF57959">
    <property type="entry name" value="Leucine zipper domain"/>
    <property type="match status" value="1"/>
</dbReference>
<feature type="region of interest" description="Disordered" evidence="8">
    <location>
        <begin position="1"/>
        <end position="24"/>
    </location>
</feature>
<keyword evidence="7" id="KW-0175">Coiled coil</keyword>
<dbReference type="Proteomes" id="UP001142055">
    <property type="component" value="Chromosome 1"/>
</dbReference>
<evidence type="ECO:0000256" key="4">
    <source>
        <dbReference type="ARBA" id="ARBA00023163"/>
    </source>
</evidence>
<dbReference type="PANTHER" id="PTHR46542">
    <property type="entry name" value="X-BOX BINDING PROTEIN 1"/>
    <property type="match status" value="1"/>
</dbReference>
<keyword evidence="5" id="KW-0539">Nucleus</keyword>
<keyword evidence="11" id="KW-1185">Reference proteome</keyword>
<organism evidence="10 11">
    <name type="scientific">Blomia tropicalis</name>
    <name type="common">Mite</name>
    <dbReference type="NCBI Taxonomy" id="40697"/>
    <lineage>
        <taxon>Eukaryota</taxon>
        <taxon>Metazoa</taxon>
        <taxon>Ecdysozoa</taxon>
        <taxon>Arthropoda</taxon>
        <taxon>Chelicerata</taxon>
        <taxon>Arachnida</taxon>
        <taxon>Acari</taxon>
        <taxon>Acariformes</taxon>
        <taxon>Sarcoptiformes</taxon>
        <taxon>Astigmata</taxon>
        <taxon>Glycyphagoidea</taxon>
        <taxon>Echimyopodidae</taxon>
        <taxon>Blomia</taxon>
    </lineage>
</organism>
<evidence type="ECO:0000256" key="6">
    <source>
        <dbReference type="ARBA" id="ARBA00040165"/>
    </source>
</evidence>
<feature type="domain" description="BZIP" evidence="9">
    <location>
        <begin position="25"/>
        <end position="69"/>
    </location>
</feature>
<dbReference type="Gene3D" id="1.20.5.170">
    <property type="match status" value="1"/>
</dbReference>
<dbReference type="InterPro" id="IPR052470">
    <property type="entry name" value="ER_Stress-Reg_TF"/>
</dbReference>
<dbReference type="OrthoDB" id="20960at2759"/>
<dbReference type="GO" id="GO:0000977">
    <property type="term" value="F:RNA polymerase II transcription regulatory region sequence-specific DNA binding"/>
    <property type="evidence" value="ECO:0007669"/>
    <property type="project" value="TreeGrafter"/>
</dbReference>
<evidence type="ECO:0000313" key="10">
    <source>
        <dbReference type="EMBL" id="KAJ6224681.1"/>
    </source>
</evidence>
<dbReference type="Pfam" id="PF07716">
    <property type="entry name" value="bZIP_2"/>
    <property type="match status" value="1"/>
</dbReference>
<dbReference type="GO" id="GO:0005634">
    <property type="term" value="C:nucleus"/>
    <property type="evidence" value="ECO:0007669"/>
    <property type="project" value="TreeGrafter"/>
</dbReference>
<evidence type="ECO:0000256" key="8">
    <source>
        <dbReference type="SAM" id="MobiDB-lite"/>
    </source>
</evidence>
<keyword evidence="1" id="KW-0832">Ubl conjugation</keyword>
<keyword evidence="3" id="KW-0238">DNA-binding</keyword>
<dbReference type="GO" id="GO:0000981">
    <property type="term" value="F:DNA-binding transcription factor activity, RNA polymerase II-specific"/>
    <property type="evidence" value="ECO:0007669"/>
    <property type="project" value="TreeGrafter"/>
</dbReference>
<evidence type="ECO:0000256" key="1">
    <source>
        <dbReference type="ARBA" id="ARBA00022843"/>
    </source>
</evidence>
<feature type="compositionally biased region" description="Polar residues" evidence="8">
    <location>
        <begin position="1"/>
        <end position="10"/>
    </location>
</feature>
<accession>A0A9Q0RSV0</accession>
<protein>
    <recommendedName>
        <fullName evidence="6">X-box-binding protein 1</fullName>
    </recommendedName>
</protein>
<evidence type="ECO:0000256" key="7">
    <source>
        <dbReference type="SAM" id="Coils"/>
    </source>
</evidence>
<dbReference type="EMBL" id="JAPWDV010000001">
    <property type="protein sequence ID" value="KAJ6224681.1"/>
    <property type="molecule type" value="Genomic_DNA"/>
</dbReference>
<evidence type="ECO:0000256" key="5">
    <source>
        <dbReference type="ARBA" id="ARBA00023242"/>
    </source>
</evidence>
<keyword evidence="2" id="KW-0805">Transcription regulation</keyword>
<dbReference type="AlphaFoldDB" id="A0A9Q0RSV0"/>
<sequence length="112" mass="13289">MASYVESSDGSTKRKRQSLDHLTAEEKLMRRKAKNRMAAQVARDRKKAKMAELEMTVKLLQNEKSELERWKMMAESRFQSIENQYMINRPNYVFKCPYCNHCSLIPQQIPMK</sequence>
<feature type="coiled-coil region" evidence="7">
    <location>
        <begin position="43"/>
        <end position="70"/>
    </location>
</feature>
<dbReference type="PANTHER" id="PTHR46542:SF1">
    <property type="entry name" value="X-BOX BINDING PROTEIN 1"/>
    <property type="match status" value="1"/>
</dbReference>
<gene>
    <name evidence="10" type="ORF">RDWZM_003226</name>
</gene>
<name>A0A9Q0RSV0_BLOTA</name>
<evidence type="ECO:0000259" key="9">
    <source>
        <dbReference type="PROSITE" id="PS50217"/>
    </source>
</evidence>
<dbReference type="PROSITE" id="PS50217">
    <property type="entry name" value="BZIP"/>
    <property type="match status" value="1"/>
</dbReference>
<reference evidence="10" key="1">
    <citation type="submission" date="2022-12" db="EMBL/GenBank/DDBJ databases">
        <title>Genome assemblies of Blomia tropicalis.</title>
        <authorList>
            <person name="Cui Y."/>
        </authorList>
    </citation>
    <scope>NUCLEOTIDE SEQUENCE</scope>
    <source>
        <tissue evidence="10">Adult mites</tissue>
    </source>
</reference>
<dbReference type="InterPro" id="IPR046347">
    <property type="entry name" value="bZIP_sf"/>
</dbReference>
<dbReference type="InterPro" id="IPR004827">
    <property type="entry name" value="bZIP"/>
</dbReference>
<keyword evidence="4" id="KW-0804">Transcription</keyword>
<proteinExistence type="predicted"/>
<dbReference type="SMART" id="SM00338">
    <property type="entry name" value="BRLZ"/>
    <property type="match status" value="1"/>
</dbReference>
<evidence type="ECO:0000256" key="3">
    <source>
        <dbReference type="ARBA" id="ARBA00023125"/>
    </source>
</evidence>
<evidence type="ECO:0000256" key="2">
    <source>
        <dbReference type="ARBA" id="ARBA00023015"/>
    </source>
</evidence>
<comment type="caution">
    <text evidence="10">The sequence shown here is derived from an EMBL/GenBank/DDBJ whole genome shotgun (WGS) entry which is preliminary data.</text>
</comment>